<dbReference type="EMBL" id="JBGBPQ010000024">
    <property type="protein sequence ID" value="KAL1499980.1"/>
    <property type="molecule type" value="Genomic_DNA"/>
</dbReference>
<organism evidence="2 3">
    <name type="scientific">Prymnesium parvum</name>
    <name type="common">Toxic golden alga</name>
    <dbReference type="NCBI Taxonomy" id="97485"/>
    <lineage>
        <taxon>Eukaryota</taxon>
        <taxon>Haptista</taxon>
        <taxon>Haptophyta</taxon>
        <taxon>Prymnesiophyceae</taxon>
        <taxon>Prymnesiales</taxon>
        <taxon>Prymnesiaceae</taxon>
        <taxon>Prymnesium</taxon>
    </lineage>
</organism>
<dbReference type="PANTHER" id="PTHR34009">
    <property type="entry name" value="PROTEIN STAR"/>
    <property type="match status" value="1"/>
</dbReference>
<dbReference type="GO" id="GO:0005794">
    <property type="term" value="C:Golgi apparatus"/>
    <property type="evidence" value="ECO:0007669"/>
    <property type="project" value="TreeGrafter"/>
</dbReference>
<name>A0AB34IJ11_PRYPA</name>
<dbReference type="PANTHER" id="PTHR34009:SF2">
    <property type="entry name" value="PROTEIN STAR"/>
    <property type="match status" value="1"/>
</dbReference>
<reference evidence="2 3" key="1">
    <citation type="journal article" date="2024" name="Science">
        <title>Giant polyketide synthase enzymes in the biosynthesis of giant marine polyether toxins.</title>
        <authorList>
            <person name="Fallon T.R."/>
            <person name="Shende V.V."/>
            <person name="Wierzbicki I.H."/>
            <person name="Pendleton A.L."/>
            <person name="Watervoot N.F."/>
            <person name="Auber R.P."/>
            <person name="Gonzalez D.J."/>
            <person name="Wisecaver J.H."/>
            <person name="Moore B.S."/>
        </authorList>
    </citation>
    <scope>NUCLEOTIDE SEQUENCE [LARGE SCALE GENOMIC DNA]</scope>
    <source>
        <strain evidence="2 3">12B1</strain>
    </source>
</reference>
<dbReference type="InterPro" id="IPR006342">
    <property type="entry name" value="FkbM_mtfrase"/>
</dbReference>
<proteinExistence type="predicted"/>
<dbReference type="SUPFAM" id="SSF53335">
    <property type="entry name" value="S-adenosyl-L-methionine-dependent methyltransferases"/>
    <property type="match status" value="1"/>
</dbReference>
<feature type="domain" description="Methyltransferase FkbM" evidence="1">
    <location>
        <begin position="149"/>
        <end position="288"/>
    </location>
</feature>
<evidence type="ECO:0000259" key="1">
    <source>
        <dbReference type="Pfam" id="PF05050"/>
    </source>
</evidence>
<protein>
    <recommendedName>
        <fullName evidence="1">Methyltransferase FkbM domain-containing protein</fullName>
    </recommendedName>
</protein>
<dbReference type="InterPro" id="IPR053202">
    <property type="entry name" value="EGF_Rcpt_Signaling_Reg"/>
</dbReference>
<keyword evidence="3" id="KW-1185">Reference proteome</keyword>
<comment type="caution">
    <text evidence="2">The sequence shown here is derived from an EMBL/GenBank/DDBJ whole genome shotgun (WGS) entry which is preliminary data.</text>
</comment>
<dbReference type="Pfam" id="PF05050">
    <property type="entry name" value="Methyltransf_21"/>
    <property type="match status" value="1"/>
</dbReference>
<evidence type="ECO:0000313" key="2">
    <source>
        <dbReference type="EMBL" id="KAL1499980.1"/>
    </source>
</evidence>
<evidence type="ECO:0000313" key="3">
    <source>
        <dbReference type="Proteomes" id="UP001515480"/>
    </source>
</evidence>
<dbReference type="AlphaFoldDB" id="A0AB34IJ11"/>
<gene>
    <name evidence="2" type="ORF">AB1Y20_012658</name>
</gene>
<dbReference type="GO" id="GO:0005886">
    <property type="term" value="C:plasma membrane"/>
    <property type="evidence" value="ECO:0007669"/>
    <property type="project" value="TreeGrafter"/>
</dbReference>
<dbReference type="GO" id="GO:0005789">
    <property type="term" value="C:endoplasmic reticulum membrane"/>
    <property type="evidence" value="ECO:0007669"/>
    <property type="project" value="TreeGrafter"/>
</dbReference>
<dbReference type="InterPro" id="IPR029063">
    <property type="entry name" value="SAM-dependent_MTases_sf"/>
</dbReference>
<accession>A0AB34IJ11</accession>
<dbReference type="GO" id="GO:0016197">
    <property type="term" value="P:endosomal transport"/>
    <property type="evidence" value="ECO:0007669"/>
    <property type="project" value="TreeGrafter"/>
</dbReference>
<dbReference type="GO" id="GO:0006888">
    <property type="term" value="P:endoplasmic reticulum to Golgi vesicle-mediated transport"/>
    <property type="evidence" value="ECO:0007669"/>
    <property type="project" value="TreeGrafter"/>
</dbReference>
<dbReference type="Gene3D" id="3.40.50.150">
    <property type="entry name" value="Vaccinia Virus protein VP39"/>
    <property type="match status" value="1"/>
</dbReference>
<dbReference type="Proteomes" id="UP001515480">
    <property type="component" value="Unassembled WGS sequence"/>
</dbReference>
<dbReference type="GO" id="GO:0031902">
    <property type="term" value="C:late endosome membrane"/>
    <property type="evidence" value="ECO:0007669"/>
    <property type="project" value="TreeGrafter"/>
</dbReference>
<sequence>MADLSSAATRSGYCATTVSGYAGDCTYGLLGSFPLPPSAWLTPGSLRDACVAACLRCSRCSAVSFSLDQRDCSWFHVCEMERLHQEVPGFTTLPVRSLPLVHRRGAELAPFSAVRMLLPAKTDFPSQEAQDLCVIEHVFKRMTRGYYLDIGANAPVFLSNTYALDRQYNWSGLCIEPQESYAQGYLQSRTCTLAQVLLGDGDEVVFVNGRDGWDNLGESHVATHAVPQNRTEMPSRTMKTSLLRKVLQIANVPRTIDYVSLDLEGYEFKVMKRFPWNKHSIGVLTIERPGADLHALLLNKGFCVAHNAASFVDIMYLNRSLSSVSTARCKRVSSMPQYIRPADLCSAR</sequence>